<feature type="region of interest" description="Disordered" evidence="8">
    <location>
        <begin position="366"/>
        <end position="388"/>
    </location>
</feature>
<dbReference type="GO" id="GO:0003700">
    <property type="term" value="F:DNA-binding transcription factor activity"/>
    <property type="evidence" value="ECO:0007669"/>
    <property type="project" value="InterPro"/>
</dbReference>
<dbReference type="PANTHER" id="PTHR22648">
    <property type="entry name" value="TRANSCRIPTION TERMINATION FACTOR NUSA"/>
    <property type="match status" value="1"/>
</dbReference>
<comment type="function">
    <text evidence="7">Participates in both transcription termination and antitermination.</text>
</comment>
<evidence type="ECO:0000313" key="11">
    <source>
        <dbReference type="Proteomes" id="UP000269544"/>
    </source>
</evidence>
<dbReference type="InterPro" id="IPR013735">
    <property type="entry name" value="TF_NusA_N"/>
</dbReference>
<evidence type="ECO:0000256" key="4">
    <source>
        <dbReference type="ARBA" id="ARBA00022884"/>
    </source>
</evidence>
<dbReference type="KEGG" id="piv:NCTC13079_00800"/>
<evidence type="ECO:0000256" key="1">
    <source>
        <dbReference type="ARBA" id="ARBA00022472"/>
    </source>
</evidence>
<dbReference type="Gene3D" id="3.30.1480.10">
    <property type="entry name" value="NusA, N-terminal domain"/>
    <property type="match status" value="1"/>
</dbReference>
<evidence type="ECO:0000256" key="8">
    <source>
        <dbReference type="SAM" id="MobiDB-lite"/>
    </source>
</evidence>
<evidence type="ECO:0000256" key="7">
    <source>
        <dbReference type="HAMAP-Rule" id="MF_00945"/>
    </source>
</evidence>
<dbReference type="EMBL" id="LR134523">
    <property type="protein sequence ID" value="VEJ35638.1"/>
    <property type="molecule type" value="Genomic_DNA"/>
</dbReference>
<feature type="domain" description="S1 motif" evidence="9">
    <location>
        <begin position="135"/>
        <end position="199"/>
    </location>
</feature>
<evidence type="ECO:0000256" key="5">
    <source>
        <dbReference type="ARBA" id="ARBA00023015"/>
    </source>
</evidence>
<dbReference type="Pfam" id="PF00575">
    <property type="entry name" value="S1"/>
    <property type="match status" value="1"/>
</dbReference>
<keyword evidence="5 7" id="KW-0805">Transcription regulation</keyword>
<dbReference type="AlphaFoldDB" id="A0A448V1L1"/>
<keyword evidence="4 7" id="KW-0694">RNA-binding</keyword>
<dbReference type="Pfam" id="PF26594">
    <property type="entry name" value="KH_NusA_2nd"/>
    <property type="match status" value="1"/>
</dbReference>
<dbReference type="RefSeq" id="WP_126465403.1">
    <property type="nucleotide sequence ID" value="NZ_LR134523.1"/>
</dbReference>
<comment type="subunit">
    <text evidence="7">Monomer. Binds directly to the core enzyme of the DNA-dependent RNA polymerase and to nascent RNA.</text>
</comment>
<gene>
    <name evidence="7 10" type="primary">nusA</name>
    <name evidence="10" type="ORF">NCTC13079_00800</name>
</gene>
<keyword evidence="2 7" id="KW-0963">Cytoplasm</keyword>
<dbReference type="NCBIfam" id="TIGR01953">
    <property type="entry name" value="NusA"/>
    <property type="match status" value="1"/>
</dbReference>
<dbReference type="FunFam" id="3.30.300.20:FF:000002">
    <property type="entry name" value="Transcription termination/antitermination protein NusA"/>
    <property type="match status" value="1"/>
</dbReference>
<reference evidence="10 11" key="1">
    <citation type="submission" date="2018-12" db="EMBL/GenBank/DDBJ databases">
        <authorList>
            <consortium name="Pathogen Informatics"/>
        </authorList>
    </citation>
    <scope>NUCLEOTIDE SEQUENCE [LARGE SCALE GENOMIC DNA]</scope>
    <source>
        <strain evidence="10 11">NCTC13079</strain>
    </source>
</reference>
<dbReference type="Gene3D" id="2.40.50.140">
    <property type="entry name" value="Nucleic acid-binding proteins"/>
    <property type="match status" value="1"/>
</dbReference>
<evidence type="ECO:0000256" key="2">
    <source>
        <dbReference type="ARBA" id="ARBA00022490"/>
    </source>
</evidence>
<dbReference type="Proteomes" id="UP000269544">
    <property type="component" value="Chromosome"/>
</dbReference>
<dbReference type="FunFam" id="3.30.1480.10:FF:000002">
    <property type="entry name" value="Transcription termination/antitermination protein NusA"/>
    <property type="match status" value="1"/>
</dbReference>
<accession>A0A448V1L1</accession>
<dbReference type="InterPro" id="IPR012340">
    <property type="entry name" value="NA-bd_OB-fold"/>
</dbReference>
<organism evidence="10 11">
    <name type="scientific">Aedoeadaptatus ivorii</name>
    <dbReference type="NCBI Taxonomy" id="54006"/>
    <lineage>
        <taxon>Bacteria</taxon>
        <taxon>Bacillati</taxon>
        <taxon>Bacillota</taxon>
        <taxon>Tissierellia</taxon>
        <taxon>Tissierellales</taxon>
        <taxon>Peptoniphilaceae</taxon>
        <taxon>Aedoeadaptatus</taxon>
    </lineage>
</organism>
<dbReference type="PROSITE" id="PS50126">
    <property type="entry name" value="S1"/>
    <property type="match status" value="1"/>
</dbReference>
<keyword evidence="11" id="KW-1185">Reference proteome</keyword>
<dbReference type="SUPFAM" id="SSF54814">
    <property type="entry name" value="Prokaryotic type KH domain (KH-domain type II)"/>
    <property type="match status" value="2"/>
</dbReference>
<dbReference type="InterPro" id="IPR010213">
    <property type="entry name" value="TF_NusA"/>
</dbReference>
<dbReference type="CDD" id="cd02134">
    <property type="entry name" value="KH-II_NusA_rpt1"/>
    <property type="match status" value="1"/>
</dbReference>
<dbReference type="Pfam" id="PF08529">
    <property type="entry name" value="NusA_N"/>
    <property type="match status" value="1"/>
</dbReference>
<keyword evidence="6 7" id="KW-0804">Transcription</keyword>
<dbReference type="CDD" id="cd22529">
    <property type="entry name" value="KH-II_NusA_rpt2"/>
    <property type="match status" value="1"/>
</dbReference>
<comment type="similarity">
    <text evidence="7">Belongs to the NusA family.</text>
</comment>
<dbReference type="InterPro" id="IPR015946">
    <property type="entry name" value="KH_dom-like_a/b"/>
</dbReference>
<dbReference type="InterPro" id="IPR003029">
    <property type="entry name" value="S1_domain"/>
</dbReference>
<evidence type="ECO:0000256" key="3">
    <source>
        <dbReference type="ARBA" id="ARBA00022814"/>
    </source>
</evidence>
<keyword evidence="3 7" id="KW-0889">Transcription antitermination</keyword>
<dbReference type="GO" id="GO:0005829">
    <property type="term" value="C:cytosol"/>
    <property type="evidence" value="ECO:0007669"/>
    <property type="project" value="TreeGrafter"/>
</dbReference>
<dbReference type="HAMAP" id="MF_00945_B">
    <property type="entry name" value="NusA_B"/>
    <property type="match status" value="1"/>
</dbReference>
<dbReference type="Pfam" id="PF13184">
    <property type="entry name" value="KH_NusA_1st"/>
    <property type="match status" value="1"/>
</dbReference>
<evidence type="ECO:0000259" key="9">
    <source>
        <dbReference type="PROSITE" id="PS50126"/>
    </source>
</evidence>
<sequence>MNEEFIYALKEIENEKGIKEEVILEALESALLSSYKKNFGTAQNVVVEIDRENGEISISAERLVVDEVFDENTEISVEEARATYPEMETGDVYYDKIDPEKFGRIAAQTARQVVIQRIKDAEREVIYDDYADRENEIITNEVQRTSKGNVFVDLGKTEAILPISEQIPGESYRQGDRYKMLILEVNRQPKGPQIVLSRSHPNLVRRLFELEVPEIHDGVVEIYSIAREAGSRTKLAVFSKDEDVDPLGACVGFKGSRVKTIVEELHDEKIDIVIWEKDIGKFIGNALSPSKVVDVFINQKEKSALVVVPDYQLSLAIGKEGQNARLAAKLTNWKIDIKSETQFQEYLDALETNIADFRASFETQHGASHDTDVSGYGDTEDGSDNFASIEGLTGLDLSNLFADAQPEENAEEAAPADAEELADAEAIDAAGDPDVHETEQ</sequence>
<dbReference type="FunFam" id="3.30.300.20:FF:000005">
    <property type="entry name" value="Transcription termination/antitermination protein NusA"/>
    <property type="match status" value="1"/>
</dbReference>
<keyword evidence="1 7" id="KW-0806">Transcription termination</keyword>
<feature type="compositionally biased region" description="Acidic residues" evidence="8">
    <location>
        <begin position="417"/>
        <end position="426"/>
    </location>
</feature>
<dbReference type="InterPro" id="IPR030842">
    <property type="entry name" value="TF_NusA_bacterial"/>
</dbReference>
<dbReference type="CDD" id="cd04455">
    <property type="entry name" value="S1_NusA"/>
    <property type="match status" value="1"/>
</dbReference>
<proteinExistence type="inferred from homology"/>
<dbReference type="PANTHER" id="PTHR22648:SF0">
    <property type="entry name" value="TRANSCRIPTION TERMINATION_ANTITERMINATION PROTEIN NUSA"/>
    <property type="match status" value="1"/>
</dbReference>
<dbReference type="GO" id="GO:0006353">
    <property type="term" value="P:DNA-templated transcription termination"/>
    <property type="evidence" value="ECO:0007669"/>
    <property type="project" value="UniProtKB-UniRule"/>
</dbReference>
<dbReference type="Gene3D" id="3.30.300.20">
    <property type="match status" value="2"/>
</dbReference>
<comment type="subcellular location">
    <subcellularLocation>
        <location evidence="7">Cytoplasm</location>
    </subcellularLocation>
</comment>
<dbReference type="InterPro" id="IPR058582">
    <property type="entry name" value="KH_NusA_2nd"/>
</dbReference>
<evidence type="ECO:0000313" key="10">
    <source>
        <dbReference type="EMBL" id="VEJ35638.1"/>
    </source>
</evidence>
<dbReference type="GO" id="GO:0031564">
    <property type="term" value="P:transcription antitermination"/>
    <property type="evidence" value="ECO:0007669"/>
    <property type="project" value="UniProtKB-UniRule"/>
</dbReference>
<feature type="region of interest" description="Disordered" evidence="8">
    <location>
        <begin position="402"/>
        <end position="440"/>
    </location>
</feature>
<dbReference type="SUPFAM" id="SSF69705">
    <property type="entry name" value="Transcription factor NusA, N-terminal domain"/>
    <property type="match status" value="1"/>
</dbReference>
<evidence type="ECO:0000256" key="6">
    <source>
        <dbReference type="ARBA" id="ARBA00023163"/>
    </source>
</evidence>
<dbReference type="InterPro" id="IPR036555">
    <property type="entry name" value="NusA_N_sf"/>
</dbReference>
<dbReference type="InterPro" id="IPR025249">
    <property type="entry name" value="TF_NusA_KH_1st"/>
</dbReference>
<name>A0A448V1L1_9FIRM</name>
<dbReference type="GO" id="GO:0003723">
    <property type="term" value="F:RNA binding"/>
    <property type="evidence" value="ECO:0007669"/>
    <property type="project" value="UniProtKB-UniRule"/>
</dbReference>
<dbReference type="SUPFAM" id="SSF50249">
    <property type="entry name" value="Nucleic acid-binding proteins"/>
    <property type="match status" value="1"/>
</dbReference>
<dbReference type="InterPro" id="IPR009019">
    <property type="entry name" value="KH_sf_prok-type"/>
</dbReference>
<protein>
    <recommendedName>
        <fullName evidence="7">Transcription termination/antitermination protein NusA</fullName>
    </recommendedName>
</protein>
<dbReference type="OrthoDB" id="9807233at2"/>
<dbReference type="SMART" id="SM00316">
    <property type="entry name" value="S1"/>
    <property type="match status" value="1"/>
</dbReference>